<accession>A0ABW1E359</accession>
<gene>
    <name evidence="2" type="ORF">ACFPZI_26545</name>
</gene>
<keyword evidence="1" id="KW-0812">Transmembrane</keyword>
<evidence type="ECO:0000256" key="1">
    <source>
        <dbReference type="SAM" id="Phobius"/>
    </source>
</evidence>
<proteinExistence type="predicted"/>
<keyword evidence="1" id="KW-1133">Transmembrane helix</keyword>
<dbReference type="EMBL" id="JBHSOA010000061">
    <property type="protein sequence ID" value="MFC5855211.1"/>
    <property type="molecule type" value="Genomic_DNA"/>
</dbReference>
<dbReference type="Proteomes" id="UP001596180">
    <property type="component" value="Unassembled WGS sequence"/>
</dbReference>
<protein>
    <recommendedName>
        <fullName evidence="4">Integral membrane protein</fullName>
    </recommendedName>
</protein>
<keyword evidence="1" id="KW-0472">Membrane</keyword>
<sequence length="195" mass="21049">MIWWFKARQAHVCLPLAVLALLVLVMTVQDLHIVLPSFSLTGENKLPLMLFVPIPLLAGLMMCLESRLLAAELTGARRIAVLDLTLSVGTVAVAQVAGAAVGHWYDTVHPEQLGRNTAFLVGLMLCGRALWGQPAAMLPVLWAAAVTMVGFRSPQDPYPWTVIPEASGTWYATTGAALLFLVGLAAQFFTARRVS</sequence>
<feature type="transmembrane region" description="Helical" evidence="1">
    <location>
        <begin position="168"/>
        <end position="189"/>
    </location>
</feature>
<reference evidence="3" key="1">
    <citation type="journal article" date="2019" name="Int. J. Syst. Evol. Microbiol.">
        <title>The Global Catalogue of Microorganisms (GCM) 10K type strain sequencing project: providing services to taxonomists for standard genome sequencing and annotation.</title>
        <authorList>
            <consortium name="The Broad Institute Genomics Platform"/>
            <consortium name="The Broad Institute Genome Sequencing Center for Infectious Disease"/>
            <person name="Wu L."/>
            <person name="Ma J."/>
        </authorList>
    </citation>
    <scope>NUCLEOTIDE SEQUENCE [LARGE SCALE GENOMIC DNA]</scope>
    <source>
        <strain evidence="3">JCM 10411</strain>
    </source>
</reference>
<dbReference type="RefSeq" id="WP_381367775.1">
    <property type="nucleotide sequence ID" value="NZ_JBHSOA010000061.1"/>
</dbReference>
<evidence type="ECO:0000313" key="2">
    <source>
        <dbReference type="EMBL" id="MFC5855211.1"/>
    </source>
</evidence>
<evidence type="ECO:0000313" key="3">
    <source>
        <dbReference type="Proteomes" id="UP001596180"/>
    </source>
</evidence>
<keyword evidence="3" id="KW-1185">Reference proteome</keyword>
<organism evidence="2 3">
    <name type="scientific">Streptomyces chlorus</name>
    <dbReference type="NCBI Taxonomy" id="887452"/>
    <lineage>
        <taxon>Bacteria</taxon>
        <taxon>Bacillati</taxon>
        <taxon>Actinomycetota</taxon>
        <taxon>Actinomycetes</taxon>
        <taxon>Kitasatosporales</taxon>
        <taxon>Streptomycetaceae</taxon>
        <taxon>Streptomyces</taxon>
    </lineage>
</organism>
<comment type="caution">
    <text evidence="2">The sequence shown here is derived from an EMBL/GenBank/DDBJ whole genome shotgun (WGS) entry which is preliminary data.</text>
</comment>
<name>A0ABW1E359_9ACTN</name>
<feature type="transmembrane region" description="Helical" evidence="1">
    <location>
        <begin position="136"/>
        <end position="153"/>
    </location>
</feature>
<evidence type="ECO:0008006" key="4">
    <source>
        <dbReference type="Google" id="ProtNLM"/>
    </source>
</evidence>
<feature type="transmembrane region" description="Helical" evidence="1">
    <location>
        <begin position="46"/>
        <end position="69"/>
    </location>
</feature>